<sequence length="374" mass="43166">MSNLYCANDKAISDALNQTKVTKSDVADLFYSRGIILSPETKRKQVADQFSMLFHDYYDYVKLSRILGSTNRREKQSASYIDSNQVTLDNIEAAAHNINDSLKDFDAVSNVKRTGNSLEFVIHYRVTNFNASEFRQVSDREAVITFTEEDGKISIRGPYNETIDKVKQTLIKAVADEVNDEEHENEKEDINIQTINLRGIEDSIKRTNFFRNIVNKMDGVVLHDVTDVFIYHPKVSDDQDQDLDSEDEQDIDIGVHITKASLKGEKVLESEELQSLYDKGFFIWKIIWQSKENSYDSDIYEFEAQFNDPDNFENFTYLARGFYRYKAKGEYNNSKTAFTKNNERYFGRKIEKAAIESIDIISAQDTEDDEDGQV</sequence>
<gene>
    <name evidence="1" type="ORF">SAMN05421647_11011</name>
</gene>
<protein>
    <submittedName>
        <fullName evidence="1">Uncharacterized protein</fullName>
    </submittedName>
</protein>
<evidence type="ECO:0000313" key="2">
    <source>
        <dbReference type="Proteomes" id="UP000186895"/>
    </source>
</evidence>
<dbReference type="Proteomes" id="UP000186895">
    <property type="component" value="Unassembled WGS sequence"/>
</dbReference>
<dbReference type="RefSeq" id="WP_076465126.1">
    <property type="nucleotide sequence ID" value="NZ_FTMN01000010.1"/>
</dbReference>
<dbReference type="STRING" id="49186.SAMN05421647_11011"/>
<name>A0A1N6W6M2_9GAMM</name>
<dbReference type="EMBL" id="FTMN01000010">
    <property type="protein sequence ID" value="SIQ85744.1"/>
    <property type="molecule type" value="Genomic_DNA"/>
</dbReference>
<organism evidence="1 2">
    <name type="scientific">Marinobacterium stanieri</name>
    <dbReference type="NCBI Taxonomy" id="49186"/>
    <lineage>
        <taxon>Bacteria</taxon>
        <taxon>Pseudomonadati</taxon>
        <taxon>Pseudomonadota</taxon>
        <taxon>Gammaproteobacteria</taxon>
        <taxon>Oceanospirillales</taxon>
        <taxon>Oceanospirillaceae</taxon>
        <taxon>Marinobacterium</taxon>
    </lineage>
</organism>
<keyword evidence="2" id="KW-1185">Reference proteome</keyword>
<evidence type="ECO:0000313" key="1">
    <source>
        <dbReference type="EMBL" id="SIQ85744.1"/>
    </source>
</evidence>
<reference evidence="1 2" key="1">
    <citation type="submission" date="2017-01" db="EMBL/GenBank/DDBJ databases">
        <authorList>
            <person name="Mah S.A."/>
            <person name="Swanson W.J."/>
            <person name="Moy G.W."/>
            <person name="Vacquier V.D."/>
        </authorList>
    </citation>
    <scope>NUCLEOTIDE SEQUENCE [LARGE SCALE GENOMIC DNA]</scope>
    <source>
        <strain evidence="1 2">DSM 7027</strain>
    </source>
</reference>
<accession>A0A1N6W6M2</accession>
<dbReference type="AlphaFoldDB" id="A0A1N6W6M2"/>
<proteinExistence type="predicted"/>